<dbReference type="RefSeq" id="XP_047845974.1">
    <property type="nucleotide sequence ID" value="XM_047989968.1"/>
</dbReference>
<evidence type="ECO:0000313" key="3">
    <source>
        <dbReference type="Proteomes" id="UP000829364"/>
    </source>
</evidence>
<dbReference type="Proteomes" id="UP000829364">
    <property type="component" value="Chromosome 8"/>
</dbReference>
<dbReference type="KEGG" id="ptkz:JDV02_008379"/>
<accession>A0A9Q8QMN5</accession>
<protein>
    <submittedName>
        <fullName evidence="2">Uncharacterized protein</fullName>
    </submittedName>
</protein>
<feature type="compositionally biased region" description="Basic residues" evidence="1">
    <location>
        <begin position="276"/>
        <end position="287"/>
    </location>
</feature>
<evidence type="ECO:0000313" key="2">
    <source>
        <dbReference type="EMBL" id="UNI22493.1"/>
    </source>
</evidence>
<reference evidence="2" key="1">
    <citation type="submission" date="2021-11" db="EMBL/GenBank/DDBJ databases">
        <title>Purpureocillium_takamizusanense_genome.</title>
        <authorList>
            <person name="Nguyen N.-H."/>
        </authorList>
    </citation>
    <scope>NUCLEOTIDE SEQUENCE</scope>
    <source>
        <strain evidence="2">PT3</strain>
    </source>
</reference>
<sequence>MHQEVAQEWADKRGFQTLTTAMGPLMDPSDPKCPKHKGGQTSWSKYVHGASVVFAWYIAQGDLATVLAQPPPQRFHPSGLTYYQLIEEPILKGKLGNRPVNKIVVVHPTVGEAADFTYELWPHDEPSLWTTSFDIPDTVRYWRQVKLPKGAKKSSNCESTDATTNKTKSSKSKQIVVHSSTTSTPPKDGSKTALNGHKGTKKGRRGKQCASAGCGLPSKGKADMKQENEPSGAQHEKKKKTKKKKKNDNGKANKNGNSCDGKRGGVKVTNGEQQCKKKGKAKKKKAAKVAAQKAMSKESKAKSCHGSLGKTKRSHKLNTEPKRRAWELQIRREFQLD</sequence>
<feature type="compositionally biased region" description="Basic residues" evidence="1">
    <location>
        <begin position="198"/>
        <end position="207"/>
    </location>
</feature>
<dbReference type="OrthoDB" id="5232980at2759"/>
<feature type="region of interest" description="Disordered" evidence="1">
    <location>
        <begin position="150"/>
        <end position="322"/>
    </location>
</feature>
<feature type="compositionally biased region" description="Basic residues" evidence="1">
    <location>
        <begin position="236"/>
        <end position="246"/>
    </location>
</feature>
<dbReference type="AlphaFoldDB" id="A0A9Q8QMN5"/>
<gene>
    <name evidence="2" type="ORF">JDV02_008379</name>
</gene>
<evidence type="ECO:0000256" key="1">
    <source>
        <dbReference type="SAM" id="MobiDB-lite"/>
    </source>
</evidence>
<organism evidence="2 3">
    <name type="scientific">Purpureocillium takamizusanense</name>
    <dbReference type="NCBI Taxonomy" id="2060973"/>
    <lineage>
        <taxon>Eukaryota</taxon>
        <taxon>Fungi</taxon>
        <taxon>Dikarya</taxon>
        <taxon>Ascomycota</taxon>
        <taxon>Pezizomycotina</taxon>
        <taxon>Sordariomycetes</taxon>
        <taxon>Hypocreomycetidae</taxon>
        <taxon>Hypocreales</taxon>
        <taxon>Ophiocordycipitaceae</taxon>
        <taxon>Purpureocillium</taxon>
    </lineage>
</organism>
<proteinExistence type="predicted"/>
<dbReference type="EMBL" id="CP086361">
    <property type="protein sequence ID" value="UNI22493.1"/>
    <property type="molecule type" value="Genomic_DNA"/>
</dbReference>
<name>A0A9Q8QMN5_9HYPO</name>
<dbReference type="GeneID" id="72070326"/>
<keyword evidence="3" id="KW-1185">Reference proteome</keyword>